<accession>W6YFR2</accession>
<dbReference type="EMBL" id="KI964560">
    <property type="protein sequence ID" value="EUC36530.1"/>
    <property type="molecule type" value="Genomic_DNA"/>
</dbReference>
<gene>
    <name evidence="1" type="ORF">COCCADRAFT_87900</name>
</gene>
<keyword evidence="2" id="KW-1185">Reference proteome</keyword>
<reference evidence="1 2" key="1">
    <citation type="journal article" date="2013" name="PLoS Genet.">
        <title>Comparative genome structure, secondary metabolite, and effector coding capacity across Cochliobolus pathogens.</title>
        <authorList>
            <person name="Condon B.J."/>
            <person name="Leng Y."/>
            <person name="Wu D."/>
            <person name="Bushley K.E."/>
            <person name="Ohm R.A."/>
            <person name="Otillar R."/>
            <person name="Martin J."/>
            <person name="Schackwitz W."/>
            <person name="Grimwood J."/>
            <person name="MohdZainudin N."/>
            <person name="Xue C."/>
            <person name="Wang R."/>
            <person name="Manning V.A."/>
            <person name="Dhillon B."/>
            <person name="Tu Z.J."/>
            <person name="Steffenson B.J."/>
            <person name="Salamov A."/>
            <person name="Sun H."/>
            <person name="Lowry S."/>
            <person name="LaButti K."/>
            <person name="Han J."/>
            <person name="Copeland A."/>
            <person name="Lindquist E."/>
            <person name="Barry K."/>
            <person name="Schmutz J."/>
            <person name="Baker S.E."/>
            <person name="Ciuffetti L.M."/>
            <person name="Grigoriev I.V."/>
            <person name="Zhong S."/>
            <person name="Turgeon B.G."/>
        </authorList>
    </citation>
    <scope>NUCLEOTIDE SEQUENCE [LARGE SCALE GENOMIC DNA]</scope>
    <source>
        <strain evidence="1 2">26-R-13</strain>
    </source>
</reference>
<organism evidence="1 2">
    <name type="scientific">Cochliobolus carbonum (strain 26-R-13)</name>
    <name type="common">Maize leaf spot fungus</name>
    <name type="synonym">Bipolaris zeicola</name>
    <dbReference type="NCBI Taxonomy" id="930089"/>
    <lineage>
        <taxon>Eukaryota</taxon>
        <taxon>Fungi</taxon>
        <taxon>Dikarya</taxon>
        <taxon>Ascomycota</taxon>
        <taxon>Pezizomycotina</taxon>
        <taxon>Dothideomycetes</taxon>
        <taxon>Pleosporomycetidae</taxon>
        <taxon>Pleosporales</taxon>
        <taxon>Pleosporineae</taxon>
        <taxon>Pleosporaceae</taxon>
        <taxon>Bipolaris</taxon>
    </lineage>
</organism>
<name>W6YFR2_COCC2</name>
<dbReference type="HOGENOM" id="CLU_2838032_0_0_1"/>
<dbReference type="AlphaFoldDB" id="W6YFR2"/>
<dbReference type="GeneID" id="19152451"/>
<dbReference type="KEGG" id="bze:COCCADRAFT_87900"/>
<evidence type="ECO:0000313" key="2">
    <source>
        <dbReference type="Proteomes" id="UP000053841"/>
    </source>
</evidence>
<evidence type="ECO:0000313" key="1">
    <source>
        <dbReference type="EMBL" id="EUC36530.1"/>
    </source>
</evidence>
<sequence length="66" mass="7706">CCIAFCTVEILFVVKKSHTVRAKFTCIFILITGVQRYTDGHDDECVTLLRILPCPRFPKSYRARRR</sequence>
<dbReference type="Proteomes" id="UP000053841">
    <property type="component" value="Unassembled WGS sequence"/>
</dbReference>
<protein>
    <submittedName>
        <fullName evidence="1">Uncharacterized protein</fullName>
    </submittedName>
</protein>
<dbReference type="RefSeq" id="XP_007709147.1">
    <property type="nucleotide sequence ID" value="XM_007710957.1"/>
</dbReference>
<feature type="non-terminal residue" evidence="1">
    <location>
        <position position="1"/>
    </location>
</feature>
<proteinExistence type="predicted"/>